<protein>
    <submittedName>
        <fullName evidence="2">Uncharacterized protein</fullName>
    </submittedName>
</protein>
<evidence type="ECO:0000313" key="3">
    <source>
        <dbReference type="Proteomes" id="UP000275076"/>
    </source>
</evidence>
<proteinExistence type="predicted"/>
<accession>A0A428MRK9</accession>
<name>A0A428MRK9_9BACI</name>
<dbReference type="GO" id="GO:0006310">
    <property type="term" value="P:DNA recombination"/>
    <property type="evidence" value="ECO:0007669"/>
    <property type="project" value="UniProtKB-KW"/>
</dbReference>
<dbReference type="SUPFAM" id="SSF56349">
    <property type="entry name" value="DNA breaking-rejoining enzymes"/>
    <property type="match status" value="1"/>
</dbReference>
<gene>
    <name evidence="2" type="ORF">D7Z54_34955</name>
</gene>
<evidence type="ECO:0000256" key="1">
    <source>
        <dbReference type="ARBA" id="ARBA00023172"/>
    </source>
</evidence>
<evidence type="ECO:0000313" key="2">
    <source>
        <dbReference type="EMBL" id="RSL28741.1"/>
    </source>
</evidence>
<keyword evidence="1" id="KW-0233">DNA recombination</keyword>
<dbReference type="InterPro" id="IPR011010">
    <property type="entry name" value="DNA_brk_join_enz"/>
</dbReference>
<dbReference type="EMBL" id="RBVX01000191">
    <property type="protein sequence ID" value="RSL28741.1"/>
    <property type="molecule type" value="Genomic_DNA"/>
</dbReference>
<organism evidence="2 3">
    <name type="scientific">Salibacterium salarium</name>
    <dbReference type="NCBI Taxonomy" id="284579"/>
    <lineage>
        <taxon>Bacteria</taxon>
        <taxon>Bacillati</taxon>
        <taxon>Bacillota</taxon>
        <taxon>Bacilli</taxon>
        <taxon>Bacillales</taxon>
        <taxon>Bacillaceae</taxon>
    </lineage>
</organism>
<dbReference type="InterPro" id="IPR013762">
    <property type="entry name" value="Integrase-like_cat_sf"/>
</dbReference>
<dbReference type="GO" id="GO:0015074">
    <property type="term" value="P:DNA integration"/>
    <property type="evidence" value="ECO:0007669"/>
    <property type="project" value="InterPro"/>
</dbReference>
<dbReference type="Proteomes" id="UP000275076">
    <property type="component" value="Unassembled WGS sequence"/>
</dbReference>
<comment type="caution">
    <text evidence="2">The sequence shown here is derived from an EMBL/GenBank/DDBJ whole genome shotgun (WGS) entry which is preliminary data.</text>
</comment>
<dbReference type="GO" id="GO:0003677">
    <property type="term" value="F:DNA binding"/>
    <property type="evidence" value="ECO:0007669"/>
    <property type="project" value="InterPro"/>
</dbReference>
<keyword evidence="3" id="KW-1185">Reference proteome</keyword>
<dbReference type="Gene3D" id="1.10.443.10">
    <property type="entry name" value="Intergrase catalytic core"/>
    <property type="match status" value="1"/>
</dbReference>
<dbReference type="AlphaFoldDB" id="A0A428MRK9"/>
<sequence length="83" mass="9939">MVALPDPLVNLLKSYKEQCTQERLEVKELWEGGKHFFVFSSWHGKPMYPSSITQWWRRFLKRHEFPFPTSHLSHLSFERGSTC</sequence>
<reference evidence="2 3" key="1">
    <citation type="submission" date="2018-10" db="EMBL/GenBank/DDBJ databases">
        <title>Draft genome sequence of Bacillus salarius IM0101, isolated from a hypersaline soil in Inner Mongolia, China.</title>
        <authorList>
            <person name="Yamprayoonswat W."/>
            <person name="Boonvisut S."/>
            <person name="Jumpathong W."/>
            <person name="Sittihan S."/>
            <person name="Ruangsuj P."/>
            <person name="Wanthongcharoen S."/>
            <person name="Thongpramul N."/>
            <person name="Pimmason S."/>
            <person name="Yu B."/>
            <person name="Yasawong M."/>
        </authorList>
    </citation>
    <scope>NUCLEOTIDE SEQUENCE [LARGE SCALE GENOMIC DNA]</scope>
    <source>
        <strain evidence="2 3">IM0101</strain>
    </source>
</reference>
<dbReference type="OrthoDB" id="9803188at2"/>